<reference evidence="5 6" key="1">
    <citation type="submission" date="2016-10" db="EMBL/GenBank/DDBJ databases">
        <authorList>
            <person name="de Groot N.N."/>
        </authorList>
    </citation>
    <scope>NUCLEOTIDE SEQUENCE [LARGE SCALE GENOMIC DNA]</scope>
    <source>
        <strain evidence="5 6">DSM 28286</strain>
    </source>
</reference>
<name>A0A1I5UGF0_9BACT</name>
<dbReference type="Gene3D" id="3.40.50.1820">
    <property type="entry name" value="alpha/beta hydrolase"/>
    <property type="match status" value="1"/>
</dbReference>
<dbReference type="InterPro" id="IPR029058">
    <property type="entry name" value="AB_hydrolase_fold"/>
</dbReference>
<evidence type="ECO:0000259" key="4">
    <source>
        <dbReference type="PROSITE" id="PS51820"/>
    </source>
</evidence>
<dbReference type="PROSITE" id="PS51820">
    <property type="entry name" value="PA14"/>
    <property type="match status" value="2"/>
</dbReference>
<feature type="signal peptide" evidence="2">
    <location>
        <begin position="1"/>
        <end position="28"/>
    </location>
</feature>
<gene>
    <name evidence="5" type="ORF">SAMN05444277_103277</name>
</gene>
<feature type="domain" description="Fibronectin type-III" evidence="3">
    <location>
        <begin position="1862"/>
        <end position="1952"/>
    </location>
</feature>
<dbReference type="GO" id="GO:0016020">
    <property type="term" value="C:membrane"/>
    <property type="evidence" value="ECO:0007669"/>
    <property type="project" value="InterPro"/>
</dbReference>
<dbReference type="Pfam" id="PF17963">
    <property type="entry name" value="Big_9"/>
    <property type="match status" value="2"/>
</dbReference>
<dbReference type="SUPFAM" id="SSF49265">
    <property type="entry name" value="Fibronectin type III"/>
    <property type="match status" value="4"/>
</dbReference>
<dbReference type="InterPro" id="IPR013783">
    <property type="entry name" value="Ig-like_fold"/>
</dbReference>
<feature type="chain" id="PRO_5011676671" evidence="2">
    <location>
        <begin position="29"/>
        <end position="2248"/>
    </location>
</feature>
<dbReference type="InterPro" id="IPR003961">
    <property type="entry name" value="FN3_dom"/>
</dbReference>
<feature type="domain" description="Fibronectin type-III" evidence="3">
    <location>
        <begin position="802"/>
        <end position="906"/>
    </location>
</feature>
<keyword evidence="2" id="KW-0732">Signal</keyword>
<dbReference type="SUPFAM" id="SSF56988">
    <property type="entry name" value="Anthrax protective antigen"/>
    <property type="match status" value="1"/>
</dbReference>
<proteinExistence type="predicted"/>
<dbReference type="SMART" id="SM00060">
    <property type="entry name" value="FN3"/>
    <property type="match status" value="7"/>
</dbReference>
<feature type="domain" description="PA14" evidence="4">
    <location>
        <begin position="642"/>
        <end position="787"/>
    </location>
</feature>
<dbReference type="Gene3D" id="2.60.120.380">
    <property type="match status" value="1"/>
</dbReference>
<dbReference type="PANTHER" id="PTHR46708:SF2">
    <property type="entry name" value="FIBRONECTIN TYPE-III DOMAIN-CONTAINING PROTEIN"/>
    <property type="match status" value="1"/>
</dbReference>
<evidence type="ECO:0000256" key="2">
    <source>
        <dbReference type="SAM" id="SignalP"/>
    </source>
</evidence>
<dbReference type="SMART" id="SM00758">
    <property type="entry name" value="PA14"/>
    <property type="match status" value="2"/>
</dbReference>
<dbReference type="Gene3D" id="2.60.40.10">
    <property type="entry name" value="Immunoglobulins"/>
    <property type="match status" value="9"/>
</dbReference>
<dbReference type="InterPro" id="IPR026444">
    <property type="entry name" value="Secre_tail"/>
</dbReference>
<sequence>MPQKLNMQKVYSFLIFLVILISSNCVSAQSVLNPADPVITYNQSSPPAQPTWGQIGKWVRTKRLGWNTDSYKAYIYKGCAFRLKFPKTYNPTANDGKKYPMLVFFHGLGETGSIYDNEYQLYHGGDDFAAAVDNGTFDGYILCMQSQGFWGSGQYQYITEIIDYMVTNNKLDPFRISDNGLSAGGQGTWEMMFDHPAYIAAAVPMSSVSIGYKDNSNVNQAKYTPIWLVQGGLDGSPAPPTAQQVRDAFVAAGGDFNYTEYPDLGHGVWDRLWTEPDFYPFLLRAYGSNPWPLTGRTEFCPDDNINVTMGLPPGFDEYQWRKDGDVISGATSNSISVTSTGTYDARVRRGSVWSDWSHTPVVIKTKTPTVPPTITVENLSSPAIPAPDGRNSVNLQVPDNYVSYKWVLTSDAATSIGSQNVLNVTQPGSYAVSVGELYGCASVYSAPYKVINANGTNGPDAASSLTALALSNTKVQLDWSDRPNQTYNETAFEIYRSTKPGNSYNYIGSVPADVITFTDSAALPNTTYYYIVRAINNNAASGLSNEASATTLTDNVPPSAPANLHVVSVTSTSVSIAWDAATDNVGINRYDIFVNGVKTYTTDKTTVTANGLDNGTQYVFYVKARDISGNYSTQSNQVSAFAALQGLNYKYYEGSWSVLPDFNTLTPVKTGISTNFDLSVRNRDDQFGLVWQGYIKVPVAGTYKFETYSDDGSKLWLGAYDASATPLVNNDGLHGTQYASGTVTLQPGIYPISAAFFEQGGGEVMQVYWTCSALYGDNNRHLITDNYFTDNNSSSAGSVPAMPTNITATALDYTRIQVSWADNSNNETGFEIYRATNQSGPYQIVKTTGANATSYTDSALDAATTYYYKVNAVNNAGSSFGGGLQYSYYSGVWNNLPNFNSLTPSKTGTVNNVTLSVATSTTNYAIKFEGYINIPATGQYTFYTRSDDGSKLYIGGFDAAHQVVNNDYLQAATERSGTVTLNAGVYPIYITFFQQGGDYVLEASYQGPNIAKTAIPDAAFTVQPAFATTANLPGAPAVATNVKAVVKSSSVIALTWKDNATNEVAYKIYRSVNDSLNFKLRSTLPANTVAYNDSSLFAHTTYYYKVYTVGVGDAASQSAAIFKKTKNNSPVLNELESRSVRYGITTTISVSAIDADNDSLAFSFINKPAFVTKKVDGRDAIILTLKPKVAQQGEYSNFKIVVNDKNGGKDTADFTFTVNDNYDPTIDSIPDYAVAENGSLAINLNGHDQNAGDSLSWTVANAPDNFTIVAVNKLNAQLQLHPTYAAAGSYTVNVKASDGKGGFTTRSFNITITDKDPNKTIYARFKDVDDIGTPWNNITGVTTNNLKDANGNTTTVGLNMQTGWYATSNGGPETGNNSGIYPDAVLKDYYYFGIFGGPETVDVQVTGLDTALKYTFTFLSASSWPGAADNGTTTFTIGNQTVSQYVQGNTQQTVSIGGLKANADGTITFTMAKGDANTPVGYINALVINSILDDGTAPITPTSLIADGTGSGVQLSWNDLAYNEDNFKIYRSAAQSSGYVLINTVAANATSYLDTSATGGTQYYYKILASNSYGNSGYSNVAGILTVNKTPVLNAVSNIIIKNGTQQTVQVVAKDDASDHVTLTASQLPSFVTFTDNGNGTGSFQVNPPTGTIGFYQGITVTAKDNSDSTSTTSFNITVTDNTSSVYLNFSDGSLADKPWNNLTGWPSSGTVFNNIKDADNNATPITVTLVNGFEGVVPSGMRPGNNKGIYPDVVMRTGEFESSTTTRTIRISGLSTSKLYSFIFFNSHDDGLNGTTNFTINGQTVTLNATYNINKTVQINGVAPNSSGQITISVAKAAGADYAFLSSLIIQAYDSPATLINPSGLIVTANKRTSVSLSWIDKSFDETGFEVWRADSSNGTYKLINTVSANTSTYTDQNLVQNKTYYYVVRAVKNTNKSAFSNVAVAYTLAYAVYINFTQDSLASSPWYNTAVPPQKGYVWDNFTDEANNPSSMTMTELNSFAGLYADGNVTGNNSGVFPDKVIAQSYGLFPGQIAYLKLSNLNLNMNYDLTFFASSRAWGDVNVAYTANGKTVLLNTSLNTKGTVTAYGIRPDENGEINITIAPGTSTSQFGLIGAMIVQAYSDPVLTLPSSLPQQQSAIASASAKKITEVSVNELKSSFDNLTAYPNPFSSNFTLSFNLPAKDNVDVEIYDLSGKLLYQNRFLNLFKGNNSVTIKPRNGLSSGIYMVKLTALNAKTSETIRVTKQH</sequence>
<evidence type="ECO:0000313" key="6">
    <source>
        <dbReference type="Proteomes" id="UP000199031"/>
    </source>
</evidence>
<accession>A0A1I5UGF0</accession>
<dbReference type="InterPro" id="IPR011658">
    <property type="entry name" value="PA14_dom"/>
</dbReference>
<dbReference type="InterPro" id="IPR037524">
    <property type="entry name" value="PA14/GLEYA"/>
</dbReference>
<feature type="domain" description="Fibronectin type-III" evidence="3">
    <location>
        <begin position="1497"/>
        <end position="1590"/>
    </location>
</feature>
<dbReference type="PROSITE" id="PS50853">
    <property type="entry name" value="FN3"/>
    <property type="match status" value="5"/>
</dbReference>
<evidence type="ECO:0000259" key="3">
    <source>
        <dbReference type="PROSITE" id="PS50853"/>
    </source>
</evidence>
<organism evidence="5 6">
    <name type="scientific">Parafilimonas terrae</name>
    <dbReference type="NCBI Taxonomy" id="1465490"/>
    <lineage>
        <taxon>Bacteria</taxon>
        <taxon>Pseudomonadati</taxon>
        <taxon>Bacteroidota</taxon>
        <taxon>Chitinophagia</taxon>
        <taxon>Chitinophagales</taxon>
        <taxon>Chitinophagaceae</taxon>
        <taxon>Parafilimonas</taxon>
    </lineage>
</organism>
<feature type="domain" description="PA14" evidence="4">
    <location>
        <begin position="879"/>
        <end position="1019"/>
    </location>
</feature>
<dbReference type="Proteomes" id="UP000199031">
    <property type="component" value="Unassembled WGS sequence"/>
</dbReference>
<dbReference type="InterPro" id="IPR015919">
    <property type="entry name" value="Cadherin-like_sf"/>
</dbReference>
<dbReference type="InterPro" id="IPR036116">
    <property type="entry name" value="FN3_sf"/>
</dbReference>
<dbReference type="CDD" id="cd00063">
    <property type="entry name" value="FN3"/>
    <property type="match status" value="4"/>
</dbReference>
<feature type="domain" description="Fibronectin type-III" evidence="3">
    <location>
        <begin position="461"/>
        <end position="554"/>
    </location>
</feature>
<dbReference type="GO" id="GO:0005509">
    <property type="term" value="F:calcium ion binding"/>
    <property type="evidence" value="ECO:0007669"/>
    <property type="project" value="InterPro"/>
</dbReference>
<evidence type="ECO:0000256" key="1">
    <source>
        <dbReference type="ARBA" id="ARBA00022737"/>
    </source>
</evidence>
<dbReference type="STRING" id="1465490.SAMN05444277_103277"/>
<keyword evidence="6" id="KW-1185">Reference proteome</keyword>
<dbReference type="SUPFAM" id="SSF53474">
    <property type="entry name" value="alpha/beta-Hydrolases"/>
    <property type="match status" value="1"/>
</dbReference>
<dbReference type="Pfam" id="PF18962">
    <property type="entry name" value="Por_Secre_tail"/>
    <property type="match status" value="1"/>
</dbReference>
<dbReference type="Pfam" id="PF00041">
    <property type="entry name" value="fn3"/>
    <property type="match status" value="3"/>
</dbReference>
<feature type="domain" description="Fibronectin type-III" evidence="3">
    <location>
        <begin position="560"/>
        <end position="646"/>
    </location>
</feature>
<dbReference type="Pfam" id="PF07691">
    <property type="entry name" value="PA14"/>
    <property type="match status" value="2"/>
</dbReference>
<evidence type="ECO:0000313" key="5">
    <source>
        <dbReference type="EMBL" id="SFP94332.1"/>
    </source>
</evidence>
<dbReference type="SUPFAM" id="SSF49313">
    <property type="entry name" value="Cadherin-like"/>
    <property type="match status" value="2"/>
</dbReference>
<protein>
    <submittedName>
        <fullName evidence="5">Por secretion system C-terminal sorting domain-containing protein</fullName>
    </submittedName>
</protein>
<keyword evidence="1" id="KW-0677">Repeat</keyword>
<dbReference type="NCBIfam" id="TIGR04183">
    <property type="entry name" value="Por_Secre_tail"/>
    <property type="match status" value="1"/>
</dbReference>
<dbReference type="EMBL" id="FOXQ01000003">
    <property type="protein sequence ID" value="SFP94332.1"/>
    <property type="molecule type" value="Genomic_DNA"/>
</dbReference>
<dbReference type="InterPro" id="IPR050991">
    <property type="entry name" value="ECM_Regulatory_Proteins"/>
</dbReference>
<dbReference type="PANTHER" id="PTHR46708">
    <property type="entry name" value="TENASCIN"/>
    <property type="match status" value="1"/>
</dbReference>